<keyword evidence="2" id="KW-1185">Reference proteome</keyword>
<evidence type="ECO:0000313" key="2">
    <source>
        <dbReference type="Proteomes" id="UP001597541"/>
    </source>
</evidence>
<comment type="caution">
    <text evidence="1">The sequence shown here is derived from an EMBL/GenBank/DDBJ whole genome shotgun (WGS) entry which is preliminary data.</text>
</comment>
<protein>
    <submittedName>
        <fullName evidence="1">Class I SAM-dependent methyltransferase</fullName>
        <ecNumber evidence="1">2.1.1.-</ecNumber>
    </submittedName>
</protein>
<dbReference type="InterPro" id="IPR007536">
    <property type="entry name" value="16SrRNA_methylTrfase_J"/>
</dbReference>
<dbReference type="Pfam" id="PF04445">
    <property type="entry name" value="SAM_MT"/>
    <property type="match status" value="1"/>
</dbReference>
<dbReference type="GO" id="GO:0008168">
    <property type="term" value="F:methyltransferase activity"/>
    <property type="evidence" value="ECO:0007669"/>
    <property type="project" value="UniProtKB-KW"/>
</dbReference>
<dbReference type="EC" id="2.1.1.-" evidence="1"/>
<reference evidence="2" key="1">
    <citation type="journal article" date="2019" name="Int. J. Syst. Evol. Microbiol.">
        <title>The Global Catalogue of Microorganisms (GCM) 10K type strain sequencing project: providing services to taxonomists for standard genome sequencing and annotation.</title>
        <authorList>
            <consortium name="The Broad Institute Genomics Platform"/>
            <consortium name="The Broad Institute Genome Sequencing Center for Infectious Disease"/>
            <person name="Wu L."/>
            <person name="Ma J."/>
        </authorList>
    </citation>
    <scope>NUCLEOTIDE SEQUENCE [LARGE SCALE GENOMIC DNA]</scope>
    <source>
        <strain evidence="2">KCTC 3950</strain>
    </source>
</reference>
<keyword evidence="1" id="KW-0808">Transferase</keyword>
<dbReference type="SUPFAM" id="SSF53335">
    <property type="entry name" value="S-adenosyl-L-methionine-dependent methyltransferases"/>
    <property type="match status" value="1"/>
</dbReference>
<dbReference type="PANTHER" id="PTHR36112">
    <property type="entry name" value="RIBOSOMAL RNA SMALL SUBUNIT METHYLTRANSFERASE J"/>
    <property type="match status" value="1"/>
</dbReference>
<dbReference type="Proteomes" id="UP001597541">
    <property type="component" value="Unassembled WGS sequence"/>
</dbReference>
<dbReference type="EMBL" id="JBHUME010000005">
    <property type="protein sequence ID" value="MFD2612128.1"/>
    <property type="molecule type" value="Genomic_DNA"/>
</dbReference>
<dbReference type="Gene3D" id="3.40.50.150">
    <property type="entry name" value="Vaccinia Virus protein VP39"/>
    <property type="match status" value="1"/>
</dbReference>
<accession>A0ABW5PA98</accession>
<proteinExistence type="predicted"/>
<evidence type="ECO:0000313" key="1">
    <source>
        <dbReference type="EMBL" id="MFD2612128.1"/>
    </source>
</evidence>
<dbReference type="PANTHER" id="PTHR36112:SF1">
    <property type="entry name" value="RIBOSOMAL RNA SMALL SUBUNIT METHYLTRANSFERASE J"/>
    <property type="match status" value="1"/>
</dbReference>
<sequence length="264" mass="29049">MIVTTVYDPSPDTETKARGLAERLAAGFVPRRQFSIARLRSRYGQQPVWIVSEKELKYVTMNDAVLFFHPSTAIIRVKRMLKGESDTVVRLAGIRPGDSVIDCTAGLASDSIVFSHAAGAEGRVVALESQLVIGTLISEGLHGYVSDLPELNEAMRRVEVCRTPHLEYLLAQPDRSADTVYFDPMFRDPIGESSSMSPLRGTANDDPLTIEAISQAMRVARHTVVLKEHRDSTEFARLGFTTVHRTSSKIAYGVITLDSAANQT</sequence>
<name>A0ABW5PA98_9BACL</name>
<keyword evidence="1" id="KW-0489">Methyltransferase</keyword>
<dbReference type="RefSeq" id="WP_377601381.1">
    <property type="nucleotide sequence ID" value="NZ_JBHUME010000005.1"/>
</dbReference>
<gene>
    <name evidence="1" type="ORF">ACFSUF_06760</name>
</gene>
<dbReference type="InterPro" id="IPR029063">
    <property type="entry name" value="SAM-dependent_MTases_sf"/>
</dbReference>
<organism evidence="1 2">
    <name type="scientific">Paenibacillus gansuensis</name>
    <dbReference type="NCBI Taxonomy" id="306542"/>
    <lineage>
        <taxon>Bacteria</taxon>
        <taxon>Bacillati</taxon>
        <taxon>Bacillota</taxon>
        <taxon>Bacilli</taxon>
        <taxon>Bacillales</taxon>
        <taxon>Paenibacillaceae</taxon>
        <taxon>Paenibacillus</taxon>
    </lineage>
</organism>
<dbReference type="GO" id="GO:0032259">
    <property type="term" value="P:methylation"/>
    <property type="evidence" value="ECO:0007669"/>
    <property type="project" value="UniProtKB-KW"/>
</dbReference>